<dbReference type="PANTHER" id="PTHR36837:SF2">
    <property type="entry name" value="POLY(3-HYDROXYALKANOATE) POLYMERASE SUBUNIT PHAC"/>
    <property type="match status" value="1"/>
</dbReference>
<reference evidence="1 2" key="1">
    <citation type="submission" date="2018-06" db="EMBL/GenBank/DDBJ databases">
        <title>Genomic Encyclopedia of Type Strains, Phase IV (KMG-IV): sequencing the most valuable type-strain genomes for metagenomic binning, comparative biology and taxonomic classification.</title>
        <authorList>
            <person name="Goeker M."/>
        </authorList>
    </citation>
    <scope>NUCLEOTIDE SEQUENCE [LARGE SCALE GENOMIC DNA]</scope>
    <source>
        <strain evidence="1 2">DSM 24875</strain>
    </source>
</reference>
<accession>A0A366ETS9</accession>
<dbReference type="SUPFAM" id="SSF53474">
    <property type="entry name" value="alpha/beta-Hydrolases"/>
    <property type="match status" value="1"/>
</dbReference>
<evidence type="ECO:0000313" key="1">
    <source>
        <dbReference type="EMBL" id="RBP05792.1"/>
    </source>
</evidence>
<dbReference type="EMBL" id="QNRK01000033">
    <property type="protein sequence ID" value="RBP05792.1"/>
    <property type="molecule type" value="Genomic_DNA"/>
</dbReference>
<dbReference type="RefSeq" id="WP_113891782.1">
    <property type="nucleotide sequence ID" value="NZ_QNRK01000033.1"/>
</dbReference>
<dbReference type="PANTHER" id="PTHR36837">
    <property type="entry name" value="POLY(3-HYDROXYALKANOATE) POLYMERASE SUBUNIT PHAC"/>
    <property type="match status" value="1"/>
</dbReference>
<evidence type="ECO:0000313" key="2">
    <source>
        <dbReference type="Proteomes" id="UP000253529"/>
    </source>
</evidence>
<comment type="caution">
    <text evidence="1">The sequence shown here is derived from an EMBL/GenBank/DDBJ whole genome shotgun (WGS) entry which is preliminary data.</text>
</comment>
<dbReference type="InterPro" id="IPR051321">
    <property type="entry name" value="PHA/PHB_synthase"/>
</dbReference>
<gene>
    <name evidence="1" type="ORF">DFR50_13357</name>
</gene>
<sequence length="718" mass="79271">MFAFASEYFADAWQRSLLFLEALNERGNIHLAQAAKEVPNVLNFPSELVIDGRTLPRPVNYGLVRILPPEGVEVDPTKPPVVVVDPRAGHGPGIGGMKPDSEIGVAMRAGHPCYFVGFSPNPMPGQTIEDVCRAEAAFVAEAARRHAGAEGKPIVIANCQAGWQTLMTAAIAPDLMGPLVIVGSPVSYWAGVRGKNPMRYLGGVLGGSWVTALSGDLGAGKFDGASLIANFELANPANTFWNKQYNVYANVDAETDRFLSFETWWGSPVLLNAGEIQWIVDNLFIGNKLSTGQVRTSDGVRVDLRNIKSPILVFCSQGDNISPPQQALDWILDLYDSVDEIVAEGQTIVYSLHQSIGHLGIFVSGQIASKEYREFVSCMEMIEAAPPGLYEAIITEADETTQNRELVDGNYVFRLVKRTLGDIRAFGVNSPDDDWRFAAVARISEMNLSLYRTFAEPWIRAAVTPPMAEAMREWHPHRLRFRAFSDRNPLMAPVKAMAAQARERRTPVRPDNPLLALEKTGSDLITTALRTMGEVRDALTEANFLNVYGSPVVQAVAGLNAEPAAPRRHIERDVERERAAAELRSSLEHRFETGGADEGALRALIYVRKPDGSLDERGFRLLKIIRDSRRVNRRVTLAQFKTMLRDQYQLVLLDEERAVKALPKLLRADEPETDAALEALRELLTAPGPLSKDEKSRLARVEKALRVKFETARTGEPT</sequence>
<dbReference type="AlphaFoldDB" id="A0A366ETS9"/>
<proteinExistence type="predicted"/>
<dbReference type="OrthoDB" id="7231451at2"/>
<protein>
    <submittedName>
        <fullName evidence="1">Uncharacterized protein DUF3141</fullName>
    </submittedName>
</protein>
<name>A0A366ETS9_9HYPH</name>
<dbReference type="Proteomes" id="UP000253529">
    <property type="component" value="Unassembled WGS sequence"/>
</dbReference>
<dbReference type="Gene3D" id="3.40.50.1820">
    <property type="entry name" value="alpha/beta hydrolase"/>
    <property type="match status" value="1"/>
</dbReference>
<organism evidence="1 2">
    <name type="scientific">Roseiarcus fermentans</name>
    <dbReference type="NCBI Taxonomy" id="1473586"/>
    <lineage>
        <taxon>Bacteria</taxon>
        <taxon>Pseudomonadati</taxon>
        <taxon>Pseudomonadota</taxon>
        <taxon>Alphaproteobacteria</taxon>
        <taxon>Hyphomicrobiales</taxon>
        <taxon>Roseiarcaceae</taxon>
        <taxon>Roseiarcus</taxon>
    </lineage>
</organism>
<dbReference type="InterPro" id="IPR029058">
    <property type="entry name" value="AB_hydrolase_fold"/>
</dbReference>
<dbReference type="Pfam" id="PF11339">
    <property type="entry name" value="DUF3141"/>
    <property type="match status" value="1"/>
</dbReference>
<dbReference type="InterPro" id="IPR024501">
    <property type="entry name" value="DUF3141"/>
</dbReference>
<keyword evidence="2" id="KW-1185">Reference proteome</keyword>